<reference evidence="2" key="1">
    <citation type="submission" date="2018-06" db="EMBL/GenBank/DDBJ databases">
        <title>Genome assembly of Danube salmon.</title>
        <authorList>
            <person name="Macqueen D.J."/>
            <person name="Gundappa M.K."/>
        </authorList>
    </citation>
    <scope>NUCLEOTIDE SEQUENCE [LARGE SCALE GENOMIC DNA]</scope>
</reference>
<proteinExistence type="predicted"/>
<evidence type="ECO:0000313" key="1">
    <source>
        <dbReference type="Ensembl" id="ENSHHUP00000003103.1"/>
    </source>
</evidence>
<sequence>MQYLFHADSPSRTPVLVGSDEFDKCLNNDKFSHEEYSNGALSVLQYPYDNGYYFPYSKRYRGRRGVAEVSLLKDGGAAVERRRKDPVLLLPWWKEILGTMVFCIAATTYIVRKFFHPSAPVEYIRQRKESETQCQTDSKYDLEVAEPKETVVMEIRSSEYVSRYRTVLTLKQT</sequence>
<dbReference type="STRING" id="62062.ENSHHUP00000003103"/>
<dbReference type="Proteomes" id="UP000314982">
    <property type="component" value="Unassembled WGS sequence"/>
</dbReference>
<keyword evidence="2" id="KW-1185">Reference proteome</keyword>
<reference evidence="1" key="2">
    <citation type="submission" date="2025-08" db="UniProtKB">
        <authorList>
            <consortium name="Ensembl"/>
        </authorList>
    </citation>
    <scope>IDENTIFICATION</scope>
</reference>
<dbReference type="Ensembl" id="ENSHHUT00000003210.1">
    <property type="protein sequence ID" value="ENSHHUP00000003103.1"/>
    <property type="gene ID" value="ENSHHUG00000001963.1"/>
</dbReference>
<organism evidence="1 2">
    <name type="scientific">Hucho hucho</name>
    <name type="common">huchen</name>
    <dbReference type="NCBI Taxonomy" id="62062"/>
    <lineage>
        <taxon>Eukaryota</taxon>
        <taxon>Metazoa</taxon>
        <taxon>Chordata</taxon>
        <taxon>Craniata</taxon>
        <taxon>Vertebrata</taxon>
        <taxon>Euteleostomi</taxon>
        <taxon>Actinopterygii</taxon>
        <taxon>Neopterygii</taxon>
        <taxon>Teleostei</taxon>
        <taxon>Protacanthopterygii</taxon>
        <taxon>Salmoniformes</taxon>
        <taxon>Salmonidae</taxon>
        <taxon>Salmoninae</taxon>
        <taxon>Hucho</taxon>
    </lineage>
</organism>
<name>A0A4W5JEN1_9TELE</name>
<evidence type="ECO:0000313" key="2">
    <source>
        <dbReference type="Proteomes" id="UP000314982"/>
    </source>
</evidence>
<dbReference type="AlphaFoldDB" id="A0A4W5JEN1"/>
<accession>A0A4W5JEN1</accession>
<protein>
    <submittedName>
        <fullName evidence="1">Uncharacterized protein</fullName>
    </submittedName>
</protein>
<dbReference type="GeneTree" id="ENSGT00940000158121"/>
<reference evidence="1" key="3">
    <citation type="submission" date="2025-09" db="UniProtKB">
        <authorList>
            <consortium name="Ensembl"/>
        </authorList>
    </citation>
    <scope>IDENTIFICATION</scope>
</reference>